<evidence type="ECO:0000313" key="2">
    <source>
        <dbReference type="EMBL" id="ANU28271.1"/>
    </source>
</evidence>
<reference evidence="2" key="1">
    <citation type="submission" date="2016-10" db="EMBL/GenBank/DDBJ databases">
        <authorList>
            <person name="See-Too W.S."/>
        </authorList>
    </citation>
    <scope>NUCLEOTIDE SEQUENCE</scope>
    <source>
        <strain evidence="2">L10.15</strain>
    </source>
</reference>
<keyword evidence="3" id="KW-1185">Reference proteome</keyword>
<dbReference type="EMBL" id="CP016540">
    <property type="protein sequence ID" value="ANU28271.1"/>
    <property type="molecule type" value="Genomic_DNA"/>
</dbReference>
<keyword evidence="1" id="KW-0175">Coiled coil</keyword>
<dbReference type="Proteomes" id="UP000053354">
    <property type="component" value="Chromosome"/>
</dbReference>
<protein>
    <submittedName>
        <fullName evidence="2">Uncharacterized protein</fullName>
    </submittedName>
</protein>
<dbReference type="KEGG" id="pll:I858_014865"/>
<sequence length="299" mass="36601">MGIYKEYEDLLSKTYAEVILFLLQKYGSAQDDFFREKSYQRFMNGEIKRITKGKYSRTSEGLYCHHIDENAYLNLSNQFFIEENQLSFEFQKKERLVYCDLIEHNILHALITQETSQEYGYLGYDLFLKPMIEEWFIDEKIPKLEWMKNCYHKSFLIPEEAVNILNKMEKKIGRIYPNTPLEYHEEKERRREEFKQSIIDKEKRLEQEYIERQKQLKISQKEWRKEDNERFYRDYPNFKDTGMQFHSPRLKIVALLYDYKYKETYKSKKELDSAMKPIIRDKLVEELYEIISNVEEGKR</sequence>
<evidence type="ECO:0000313" key="3">
    <source>
        <dbReference type="Proteomes" id="UP000053354"/>
    </source>
</evidence>
<name>A0A1B1S504_9BACL</name>
<gene>
    <name evidence="2" type="ORF">I858_014865</name>
</gene>
<accession>A0A1B1S504</accession>
<proteinExistence type="predicted"/>
<dbReference type="RefSeq" id="WP_065524630.1">
    <property type="nucleotide sequence ID" value="NZ_CP016540.2"/>
</dbReference>
<organism evidence="2 3">
    <name type="scientific">Planococcus versutus</name>
    <dbReference type="NCBI Taxonomy" id="1302659"/>
    <lineage>
        <taxon>Bacteria</taxon>
        <taxon>Bacillati</taxon>
        <taxon>Bacillota</taxon>
        <taxon>Bacilli</taxon>
        <taxon>Bacillales</taxon>
        <taxon>Caryophanaceae</taxon>
        <taxon>Planococcus</taxon>
    </lineage>
</organism>
<evidence type="ECO:0000256" key="1">
    <source>
        <dbReference type="SAM" id="Coils"/>
    </source>
</evidence>
<dbReference type="AlphaFoldDB" id="A0A1B1S504"/>
<feature type="coiled-coil region" evidence="1">
    <location>
        <begin position="184"/>
        <end position="222"/>
    </location>
</feature>